<dbReference type="Proteomes" id="UP000054498">
    <property type="component" value="Unassembled WGS sequence"/>
</dbReference>
<dbReference type="AlphaFoldDB" id="A0A0D2JH57"/>
<dbReference type="KEGG" id="mng:MNEG_9275"/>
<name>A0A0D2JH57_9CHLO</name>
<protein>
    <submittedName>
        <fullName evidence="1">Uncharacterized protein</fullName>
    </submittedName>
</protein>
<organism evidence="1 2">
    <name type="scientific">Monoraphidium neglectum</name>
    <dbReference type="NCBI Taxonomy" id="145388"/>
    <lineage>
        <taxon>Eukaryota</taxon>
        <taxon>Viridiplantae</taxon>
        <taxon>Chlorophyta</taxon>
        <taxon>core chlorophytes</taxon>
        <taxon>Chlorophyceae</taxon>
        <taxon>CS clade</taxon>
        <taxon>Sphaeropleales</taxon>
        <taxon>Selenastraceae</taxon>
        <taxon>Monoraphidium</taxon>
    </lineage>
</organism>
<accession>A0A0D2JH57</accession>
<dbReference type="RefSeq" id="XP_013897707.1">
    <property type="nucleotide sequence ID" value="XM_014042253.1"/>
</dbReference>
<dbReference type="EMBL" id="KK102097">
    <property type="protein sequence ID" value="KIY98687.1"/>
    <property type="molecule type" value="Genomic_DNA"/>
</dbReference>
<dbReference type="GeneID" id="25742150"/>
<evidence type="ECO:0000313" key="2">
    <source>
        <dbReference type="Proteomes" id="UP000054498"/>
    </source>
</evidence>
<gene>
    <name evidence="1" type="ORF">MNEG_9275</name>
</gene>
<reference evidence="1 2" key="1">
    <citation type="journal article" date="2013" name="BMC Genomics">
        <title>Reconstruction of the lipid metabolism for the microalga Monoraphidium neglectum from its genome sequence reveals characteristics suitable for biofuel production.</title>
        <authorList>
            <person name="Bogen C."/>
            <person name="Al-Dilaimi A."/>
            <person name="Albersmeier A."/>
            <person name="Wichmann J."/>
            <person name="Grundmann M."/>
            <person name="Rupp O."/>
            <person name="Lauersen K.J."/>
            <person name="Blifernez-Klassen O."/>
            <person name="Kalinowski J."/>
            <person name="Goesmann A."/>
            <person name="Mussgnug J.H."/>
            <person name="Kruse O."/>
        </authorList>
    </citation>
    <scope>NUCLEOTIDE SEQUENCE [LARGE SCALE GENOMIC DNA]</scope>
    <source>
        <strain evidence="1 2">SAG 48.87</strain>
    </source>
</reference>
<sequence>MLEEALPLAVGVGVALLPCLAFGGLSAFRAFAILGGEDSGFFKALEEGKTEEEALAATQGAQPTIHTPYEPIARVAPAAQTPVVAHSVVERRAAAPSYGFAARYLQ</sequence>
<evidence type="ECO:0000313" key="1">
    <source>
        <dbReference type="EMBL" id="KIY98687.1"/>
    </source>
</evidence>
<proteinExistence type="predicted"/>
<keyword evidence="2" id="KW-1185">Reference proteome</keyword>
<dbReference type="OrthoDB" id="10434480at2759"/>